<name>A0A1M6EN97_9CLOT</name>
<sequence length="221" mass="25989">MNNIQKMEGDKMRATKIDMRNVNFKGNVLDIGSENYGVIYNLIKEDECEISVDYLINDISKESEHYMMYETAVIFFSLSKLWNNFERKKLLFETWQTLKKGGELHIWDYEKNTKEIINENITVTLKNDKIKKFNYSNKNPFCEFSLETSKKILEKYYEIEETSLCSGIIYLKAKRKGILKDESIANSHKFKIHSQQPSIEVFKGIYQGIKLSGRNKGIFNK</sequence>
<accession>A0A1M6EN97</accession>
<dbReference type="STRING" id="1121302.SAMN02745163_00897"/>
<dbReference type="EMBL" id="FQZB01000005">
    <property type="protein sequence ID" value="SHI86913.1"/>
    <property type="molecule type" value="Genomic_DNA"/>
</dbReference>
<gene>
    <name evidence="1" type="ORF">SAMN02745163_00897</name>
</gene>
<reference evidence="1 2" key="1">
    <citation type="submission" date="2016-11" db="EMBL/GenBank/DDBJ databases">
        <authorList>
            <person name="Jaros S."/>
            <person name="Januszkiewicz K."/>
            <person name="Wedrychowicz H."/>
        </authorList>
    </citation>
    <scope>NUCLEOTIDE SEQUENCE [LARGE SCALE GENOMIC DNA]</scope>
    <source>
        <strain evidence="1 2">DSM 21758</strain>
    </source>
</reference>
<evidence type="ECO:0008006" key="3">
    <source>
        <dbReference type="Google" id="ProtNLM"/>
    </source>
</evidence>
<keyword evidence="2" id="KW-1185">Reference proteome</keyword>
<organism evidence="1 2">
    <name type="scientific">Clostridium cavendishii DSM 21758</name>
    <dbReference type="NCBI Taxonomy" id="1121302"/>
    <lineage>
        <taxon>Bacteria</taxon>
        <taxon>Bacillati</taxon>
        <taxon>Bacillota</taxon>
        <taxon>Clostridia</taxon>
        <taxon>Eubacteriales</taxon>
        <taxon>Clostridiaceae</taxon>
        <taxon>Clostridium</taxon>
    </lineage>
</organism>
<evidence type="ECO:0000313" key="2">
    <source>
        <dbReference type="Proteomes" id="UP000184310"/>
    </source>
</evidence>
<protein>
    <recommendedName>
        <fullName evidence="3">Methyltransferase domain-containing protein</fullName>
    </recommendedName>
</protein>
<proteinExistence type="predicted"/>
<dbReference type="RefSeq" id="WP_423231120.1">
    <property type="nucleotide sequence ID" value="NZ_FQZB01000005.1"/>
</dbReference>
<dbReference type="AlphaFoldDB" id="A0A1M6EN97"/>
<dbReference type="Proteomes" id="UP000184310">
    <property type="component" value="Unassembled WGS sequence"/>
</dbReference>
<evidence type="ECO:0000313" key="1">
    <source>
        <dbReference type="EMBL" id="SHI86913.1"/>
    </source>
</evidence>